<dbReference type="Pfam" id="PF08324">
    <property type="entry name" value="PUL"/>
    <property type="match status" value="1"/>
</dbReference>
<protein>
    <recommendedName>
        <fullName evidence="4">PUL domain-containing protein</fullName>
    </recommendedName>
</protein>
<dbReference type="EMBL" id="LIHL02000013">
    <property type="protein sequence ID" value="KAF5448764.1"/>
    <property type="molecule type" value="Genomic_DNA"/>
</dbReference>
<dbReference type="PANTHER" id="PTHR19849">
    <property type="entry name" value="PHOSPHOLIPASE A-2-ACTIVATING PROTEIN"/>
    <property type="match status" value="1"/>
</dbReference>
<keyword evidence="2" id="KW-0853">WD repeat</keyword>
<sequence>MLVFDVAQFDGILKKITEFNNALLSDPEKQKLSLTEPELSRLGAIVKILKDTSHYHCSKFADIDVALLLKLLNSWPLAMIFPVIDILRTSVLHPDWATLLLKHVEAENDVVMETIKKVTKDPAIPANLLTSIRAVTNLFKNPCYYNWLHKNCSEVGKSIVIFQV</sequence>
<accession>A0A833WWK1</accession>
<evidence type="ECO:0000313" key="5">
    <source>
        <dbReference type="EMBL" id="KAF5448764.1"/>
    </source>
</evidence>
<evidence type="ECO:0000259" key="4">
    <source>
        <dbReference type="PROSITE" id="PS51396"/>
    </source>
</evidence>
<dbReference type="Proteomes" id="UP000619265">
    <property type="component" value="Unassembled WGS sequence"/>
</dbReference>
<dbReference type="PROSITE" id="PS51396">
    <property type="entry name" value="PUL"/>
    <property type="match status" value="1"/>
</dbReference>
<dbReference type="AlphaFoldDB" id="A0A833WWK1"/>
<reference evidence="5" key="2">
    <citation type="submission" date="2020-03" db="EMBL/GenBank/DDBJ databases">
        <title>Walnut 2.0.</title>
        <authorList>
            <person name="Marrano A."/>
            <person name="Britton M."/>
            <person name="Zimin A.V."/>
            <person name="Zaini P.A."/>
            <person name="Workman R."/>
            <person name="Puiu D."/>
            <person name="Bianco L."/>
            <person name="Allen B.J."/>
            <person name="Troggio M."/>
            <person name="Leslie C.A."/>
            <person name="Timp W."/>
            <person name="Dendekar A."/>
            <person name="Salzberg S.L."/>
            <person name="Neale D.B."/>
        </authorList>
    </citation>
    <scope>NUCLEOTIDE SEQUENCE</scope>
    <source>
        <tissue evidence="5">Leaves</tissue>
    </source>
</reference>
<feature type="domain" description="PUL" evidence="4">
    <location>
        <begin position="1"/>
        <end position="164"/>
    </location>
</feature>
<evidence type="ECO:0000313" key="6">
    <source>
        <dbReference type="Proteomes" id="UP000619265"/>
    </source>
</evidence>
<gene>
    <name evidence="5" type="ORF">F2P56_029269</name>
</gene>
<keyword evidence="1" id="KW-0963">Cytoplasm</keyword>
<name>A0A833WWK1_JUGRE</name>
<comment type="caution">
    <text evidence="5">The sequence shown here is derived from an EMBL/GenBank/DDBJ whole genome shotgun (WGS) entry which is preliminary data.</text>
</comment>
<dbReference type="Gramene" id="Jr13_06880_p1">
    <property type="protein sequence ID" value="cds.Jr13_06880_p1"/>
    <property type="gene ID" value="Jr13_06880"/>
</dbReference>
<keyword evidence="3" id="KW-0677">Repeat</keyword>
<proteinExistence type="predicted"/>
<dbReference type="PANTHER" id="PTHR19849:SF0">
    <property type="entry name" value="PHOSPHOLIPASE A-2-ACTIVATING PROTEIN"/>
    <property type="match status" value="1"/>
</dbReference>
<evidence type="ECO:0000256" key="3">
    <source>
        <dbReference type="ARBA" id="ARBA00022737"/>
    </source>
</evidence>
<evidence type="ECO:0000256" key="2">
    <source>
        <dbReference type="ARBA" id="ARBA00022574"/>
    </source>
</evidence>
<dbReference type="InterPro" id="IPR011989">
    <property type="entry name" value="ARM-like"/>
</dbReference>
<dbReference type="Gene3D" id="1.25.10.10">
    <property type="entry name" value="Leucine-rich Repeat Variant"/>
    <property type="match status" value="1"/>
</dbReference>
<organism evidence="5 6">
    <name type="scientific">Juglans regia</name>
    <name type="common">English walnut</name>
    <dbReference type="NCBI Taxonomy" id="51240"/>
    <lineage>
        <taxon>Eukaryota</taxon>
        <taxon>Viridiplantae</taxon>
        <taxon>Streptophyta</taxon>
        <taxon>Embryophyta</taxon>
        <taxon>Tracheophyta</taxon>
        <taxon>Spermatophyta</taxon>
        <taxon>Magnoliopsida</taxon>
        <taxon>eudicotyledons</taxon>
        <taxon>Gunneridae</taxon>
        <taxon>Pentapetalae</taxon>
        <taxon>rosids</taxon>
        <taxon>fabids</taxon>
        <taxon>Fagales</taxon>
        <taxon>Juglandaceae</taxon>
        <taxon>Juglans</taxon>
    </lineage>
</organism>
<dbReference type="FunFam" id="1.25.10.10:FF:000250">
    <property type="entry name" value="Phospholipase A-2-activating protein isoform A"/>
    <property type="match status" value="1"/>
</dbReference>
<dbReference type="InterPro" id="IPR013535">
    <property type="entry name" value="PUL_dom"/>
</dbReference>
<evidence type="ECO:0000256" key="1">
    <source>
        <dbReference type="ARBA" id="ARBA00022490"/>
    </source>
</evidence>
<reference evidence="5" key="1">
    <citation type="submission" date="2015-10" db="EMBL/GenBank/DDBJ databases">
        <authorList>
            <person name="Martinez-Garcia P.J."/>
            <person name="Crepeau M.W."/>
            <person name="Puiu D."/>
            <person name="Gonzalez-Ibeas D."/>
            <person name="Whalen J."/>
            <person name="Stevens K."/>
            <person name="Paul R."/>
            <person name="Butterfield T."/>
            <person name="Britton M."/>
            <person name="Reagan R."/>
            <person name="Chakraborty S."/>
            <person name="Walawage S.L."/>
            <person name="Vasquez-Gross H.A."/>
            <person name="Cardeno C."/>
            <person name="Famula R."/>
            <person name="Pratt K."/>
            <person name="Kuruganti S."/>
            <person name="Aradhya M.K."/>
            <person name="Leslie C.A."/>
            <person name="Dandekar A.M."/>
            <person name="Salzberg S.L."/>
            <person name="Wegrzyn J.L."/>
            <person name="Langley C.H."/>
            <person name="Neale D.B."/>
        </authorList>
    </citation>
    <scope>NUCLEOTIDE SEQUENCE</scope>
    <source>
        <tissue evidence="5">Leaves</tissue>
    </source>
</reference>